<feature type="compositionally biased region" description="Basic residues" evidence="1">
    <location>
        <begin position="110"/>
        <end position="120"/>
    </location>
</feature>
<dbReference type="STRING" id="1307839.L21SP5_02436"/>
<dbReference type="RefSeq" id="WP_157754641.1">
    <property type="nucleotide sequence ID" value="NZ_CP013118.1"/>
</dbReference>
<feature type="region of interest" description="Disordered" evidence="1">
    <location>
        <begin position="78"/>
        <end position="120"/>
    </location>
</feature>
<evidence type="ECO:0000313" key="3">
    <source>
        <dbReference type="EMBL" id="ALO16063.1"/>
    </source>
</evidence>
<sequence>MEEFLETIITVLIGLGALLISAFRKRKSPKETNAADNQEINDFFSEEEDQYFTDKDMAAPNAEKNGLNISGLENIKESTAMPEEFSANDPPEKEKQRPEKLLYNSPEKHSKSKAVLKQSRKQGFNARKAIIYATIINRKYS</sequence>
<feature type="transmembrane region" description="Helical" evidence="2">
    <location>
        <begin position="6"/>
        <end position="23"/>
    </location>
</feature>
<dbReference type="KEGG" id="blq:L21SP5_02436"/>
<reference evidence="3 4" key="1">
    <citation type="submission" date="2015-11" db="EMBL/GenBank/DDBJ databases">
        <title>Description and complete genome sequence of a novel strain predominating in hypersaline microbial mats and representing a new family of the Bacteriodetes phylum.</title>
        <authorList>
            <person name="Spring S."/>
            <person name="Bunk B."/>
            <person name="Sproer C."/>
            <person name="Klenk H.-P."/>
        </authorList>
    </citation>
    <scope>NUCLEOTIDE SEQUENCE [LARGE SCALE GENOMIC DNA]</scope>
    <source>
        <strain evidence="3 4">L21-Spi-D4</strain>
    </source>
</reference>
<protein>
    <submittedName>
        <fullName evidence="3">Uncharacterized protein</fullName>
    </submittedName>
</protein>
<gene>
    <name evidence="3" type="ORF">L21SP5_02436</name>
</gene>
<name>A0A0S2I183_9BACT</name>
<evidence type="ECO:0000256" key="1">
    <source>
        <dbReference type="SAM" id="MobiDB-lite"/>
    </source>
</evidence>
<evidence type="ECO:0000256" key="2">
    <source>
        <dbReference type="SAM" id="Phobius"/>
    </source>
</evidence>
<organism evidence="3 4">
    <name type="scientific">Salinivirga cyanobacteriivorans</name>
    <dbReference type="NCBI Taxonomy" id="1307839"/>
    <lineage>
        <taxon>Bacteria</taxon>
        <taxon>Pseudomonadati</taxon>
        <taxon>Bacteroidota</taxon>
        <taxon>Bacteroidia</taxon>
        <taxon>Bacteroidales</taxon>
        <taxon>Salinivirgaceae</taxon>
        <taxon>Salinivirga</taxon>
    </lineage>
</organism>
<evidence type="ECO:0000313" key="4">
    <source>
        <dbReference type="Proteomes" id="UP000064893"/>
    </source>
</evidence>
<dbReference type="AlphaFoldDB" id="A0A0S2I183"/>
<keyword evidence="2" id="KW-0812">Transmembrane</keyword>
<feature type="compositionally biased region" description="Basic and acidic residues" evidence="1">
    <location>
        <begin position="90"/>
        <end position="100"/>
    </location>
</feature>
<keyword evidence="2" id="KW-0472">Membrane</keyword>
<dbReference type="Proteomes" id="UP000064893">
    <property type="component" value="Chromosome"/>
</dbReference>
<dbReference type="EMBL" id="CP013118">
    <property type="protein sequence ID" value="ALO16063.1"/>
    <property type="molecule type" value="Genomic_DNA"/>
</dbReference>
<proteinExistence type="predicted"/>
<keyword evidence="4" id="KW-1185">Reference proteome</keyword>
<keyword evidence="2" id="KW-1133">Transmembrane helix</keyword>
<accession>A0A0S2I183</accession>